<accession>I6ZQH6</accession>
<organism evidence="3">
    <name type="scientific">Globodera rostochiensis</name>
    <name type="common">Golden nematode worm</name>
    <name type="synonym">Heterodera rostochiensis</name>
    <dbReference type="NCBI Taxonomy" id="31243"/>
    <lineage>
        <taxon>Eukaryota</taxon>
        <taxon>Metazoa</taxon>
        <taxon>Ecdysozoa</taxon>
        <taxon>Nematoda</taxon>
        <taxon>Chromadorea</taxon>
        <taxon>Rhabditida</taxon>
        <taxon>Tylenchina</taxon>
        <taxon>Tylenchomorpha</taxon>
        <taxon>Tylenchoidea</taxon>
        <taxon>Heteroderidae</taxon>
        <taxon>Heteroderinae</taxon>
        <taxon>Globodera</taxon>
    </lineage>
</organism>
<feature type="domain" description="B30.2/SPRY" evidence="2">
    <location>
        <begin position="9"/>
        <end position="200"/>
    </location>
</feature>
<sequence>MGFVVPAILLLMTDASPAVDTTPVLTSENQWDSDACGTGLTLSKGLIAEYTGNNTGFCTVFAKEAIPNRESGIFYFEVEISPRTDENGEIVDPSESGYVSIGFATKQMPLNEAVGWFVDTYGYRDTGGITGLGVHEWFDENDVVGCGVNLKNRQVFFTKNGELIATTKLSDNVTVDQLFPCVSMYHTGSKIEANFKLNGFKFNIKNVK</sequence>
<name>I6ZQH6_GLORO</name>
<dbReference type="InterPro" id="IPR013320">
    <property type="entry name" value="ConA-like_dom_sf"/>
</dbReference>
<evidence type="ECO:0000313" key="3">
    <source>
        <dbReference type="EMBL" id="AFN86175.1"/>
    </source>
</evidence>
<dbReference type="InterPro" id="IPR043136">
    <property type="entry name" value="B30.2/SPRY_sf"/>
</dbReference>
<keyword evidence="1" id="KW-0732">Signal</keyword>
<dbReference type="SUPFAM" id="SSF49899">
    <property type="entry name" value="Concanavalin A-like lectins/glucanases"/>
    <property type="match status" value="1"/>
</dbReference>
<dbReference type="Gene3D" id="2.60.120.920">
    <property type="match status" value="1"/>
</dbReference>
<feature type="chain" id="PRO_5003707375" evidence="1">
    <location>
        <begin position="19"/>
        <end position="208"/>
    </location>
</feature>
<dbReference type="InterPro" id="IPR003877">
    <property type="entry name" value="SPRY_dom"/>
</dbReference>
<proteinExistence type="evidence at transcript level"/>
<dbReference type="InterPro" id="IPR044736">
    <property type="entry name" value="Gid1/RanBPM/SPLA_SPRY"/>
</dbReference>
<dbReference type="PROSITE" id="PS50188">
    <property type="entry name" value="B302_SPRY"/>
    <property type="match status" value="1"/>
</dbReference>
<evidence type="ECO:0000256" key="1">
    <source>
        <dbReference type="SAM" id="SignalP"/>
    </source>
</evidence>
<dbReference type="Pfam" id="PF00622">
    <property type="entry name" value="SPRY"/>
    <property type="match status" value="1"/>
</dbReference>
<dbReference type="InterPro" id="IPR001870">
    <property type="entry name" value="B30.2/SPRY"/>
</dbReference>
<protein>
    <submittedName>
        <fullName evidence="3">Secreted SPRY domain-containing protein 8</fullName>
    </submittedName>
</protein>
<feature type="signal peptide" evidence="1">
    <location>
        <begin position="1"/>
        <end position="18"/>
    </location>
</feature>
<dbReference type="SMART" id="SM00449">
    <property type="entry name" value="SPRY"/>
    <property type="match status" value="1"/>
</dbReference>
<dbReference type="CDD" id="cd12885">
    <property type="entry name" value="SPRY_RanBP_like"/>
    <property type="match status" value="1"/>
</dbReference>
<dbReference type="EMBL" id="JX026915">
    <property type="protein sequence ID" value="AFN86175.1"/>
    <property type="molecule type" value="mRNA"/>
</dbReference>
<dbReference type="AlphaFoldDB" id="I6ZQH6"/>
<gene>
    <name evidence="3" type="primary">SPRYSEC-8</name>
</gene>
<evidence type="ECO:0000259" key="2">
    <source>
        <dbReference type="PROSITE" id="PS50188"/>
    </source>
</evidence>
<reference evidence="3" key="1">
    <citation type="journal article" date="2012" name="Plant Physiol.">
        <title>The Effector SPRYSEC-19 of Globodera rostochiensis Suppresses CC-NB-LRR-Mediated Disease Resistance in Plants.</title>
        <authorList>
            <person name="Postma W.J."/>
            <person name="Slootweg E.J."/>
            <person name="Rehman S."/>
            <person name="Finkers-Tomczak A."/>
            <person name="Tytgat T.O."/>
            <person name="van Gelderen K."/>
            <person name="Lozano-Torres J.L."/>
            <person name="Roosien J."/>
            <person name="Pomp R."/>
            <person name="van Schaik C."/>
            <person name="Bakker J."/>
            <person name="Goverse A."/>
            <person name="Smant G."/>
        </authorList>
    </citation>
    <scope>NUCLEOTIDE SEQUENCE</scope>
    <source>
        <strain evidence="3">Ro1-Mierenbos</strain>
    </source>
</reference>